<protein>
    <submittedName>
        <fullName evidence="2">Uncharacterized protein</fullName>
    </submittedName>
</protein>
<evidence type="ECO:0000313" key="2">
    <source>
        <dbReference type="WBParaSite" id="JU765_v2.g6062.t1"/>
    </source>
</evidence>
<dbReference type="Proteomes" id="UP000887576">
    <property type="component" value="Unplaced"/>
</dbReference>
<organism evidence="1 2">
    <name type="scientific">Panagrolaimus sp. JU765</name>
    <dbReference type="NCBI Taxonomy" id="591449"/>
    <lineage>
        <taxon>Eukaryota</taxon>
        <taxon>Metazoa</taxon>
        <taxon>Ecdysozoa</taxon>
        <taxon>Nematoda</taxon>
        <taxon>Chromadorea</taxon>
        <taxon>Rhabditida</taxon>
        <taxon>Tylenchina</taxon>
        <taxon>Panagrolaimomorpha</taxon>
        <taxon>Panagrolaimoidea</taxon>
        <taxon>Panagrolaimidae</taxon>
        <taxon>Panagrolaimus</taxon>
    </lineage>
</organism>
<evidence type="ECO:0000313" key="1">
    <source>
        <dbReference type="Proteomes" id="UP000887576"/>
    </source>
</evidence>
<reference evidence="2" key="1">
    <citation type="submission" date="2022-11" db="UniProtKB">
        <authorList>
            <consortium name="WormBaseParasite"/>
        </authorList>
    </citation>
    <scope>IDENTIFICATION</scope>
</reference>
<dbReference type="WBParaSite" id="JU765_v2.g6062.t1">
    <property type="protein sequence ID" value="JU765_v2.g6062.t1"/>
    <property type="gene ID" value="JU765_v2.g6062"/>
</dbReference>
<accession>A0AC34RE83</accession>
<sequence>MTTYASLLEFEDYKPIEMDGNPVLPDTIDEIQRLEDVDELPNYAGHDPRSHVGIKNINLEEMLLNLYDSKKRVDIIQETLQCCGLDGPEDWIKNFSGDLRGMIGMQTKDFLWWTLDERRVDVPESCCVNGYDEKCTLNGYKYTGIDSFSYRAQNGCWKIIIFFAKKFSLNFSGDLRGMIGMQTKDFLWWTLDERRVDVPESCCVNGYDEKCTLNGYKYTGIDSFSYRAQNGCWNIIIFFAKKFSLFVSCSLLIFQIITILRNFWIFLMIEKKRQIEREKFCQDYANFLRNDYFDLERQQEFDYGAVIDDEKTRLLAPKNSISEIKTDKTQKSTSEKTILTKFKIFRKETEKNVKNVQILTTKFKIGDFDENENSEKNRIKAGKCSIWTKLRLESEKEISWEMDKESIGGWF</sequence>
<name>A0AC34RE83_9BILA</name>
<proteinExistence type="predicted"/>